<dbReference type="AlphaFoldDB" id="A0A9W6SKD4"/>
<dbReference type="SUPFAM" id="SSF47413">
    <property type="entry name" value="lambda repressor-like DNA-binding domains"/>
    <property type="match status" value="1"/>
</dbReference>
<proteinExistence type="predicted"/>
<dbReference type="GO" id="GO:0003677">
    <property type="term" value="F:DNA binding"/>
    <property type="evidence" value="ECO:0007669"/>
    <property type="project" value="InterPro"/>
</dbReference>
<keyword evidence="3" id="KW-1185">Reference proteome</keyword>
<dbReference type="Gene3D" id="1.10.260.40">
    <property type="entry name" value="lambda repressor-like DNA-binding domains"/>
    <property type="match status" value="1"/>
</dbReference>
<name>A0A9W6SKD4_9ACTN</name>
<sequence>MTSRSDPSAMRWLIGTEMARIRKQAGLTLQEVADRLAQDGGAKMSRPKIGNMETGRFQQFPDDIVRILRVCDASQHDIDRIVHLASQQDAKQWWAPWSNIVPDWNRTYTGLEGLARSAFMFEPMVIPGLLQTAAYGSAITSATGFVRPDQTERFVEFRRARAARLEAEDYLRLHTVIGLAALQLVVGTVEQRREQLWHLLAMGDRENVTIQVLRPEDGMHAAVEIGQFFVLEFESAMPIAFTELFDGAVYVQDLDSIETYRMVSENLKQVAQSPAASAETIRDLINEL</sequence>
<accession>A0A9W6SKD4</accession>
<reference evidence="2" key="1">
    <citation type="submission" date="2023-03" db="EMBL/GenBank/DDBJ databases">
        <title>Actinorhabdospora filicis NBRC 111898.</title>
        <authorList>
            <person name="Ichikawa N."/>
            <person name="Sato H."/>
            <person name="Tonouchi N."/>
        </authorList>
    </citation>
    <scope>NUCLEOTIDE SEQUENCE</scope>
    <source>
        <strain evidence="2">NBRC 111898</strain>
    </source>
</reference>
<feature type="domain" description="DUF5753" evidence="1">
    <location>
        <begin position="106"/>
        <end position="282"/>
    </location>
</feature>
<dbReference type="Pfam" id="PF13560">
    <property type="entry name" value="HTH_31"/>
    <property type="match status" value="1"/>
</dbReference>
<organism evidence="2 3">
    <name type="scientific">Actinorhabdospora filicis</name>
    <dbReference type="NCBI Taxonomy" id="1785913"/>
    <lineage>
        <taxon>Bacteria</taxon>
        <taxon>Bacillati</taxon>
        <taxon>Actinomycetota</taxon>
        <taxon>Actinomycetes</taxon>
        <taxon>Micromonosporales</taxon>
        <taxon>Micromonosporaceae</taxon>
        <taxon>Actinorhabdospora</taxon>
    </lineage>
</organism>
<dbReference type="InterPro" id="IPR043917">
    <property type="entry name" value="DUF5753"/>
</dbReference>
<gene>
    <name evidence="2" type="ORF">Afil01_23270</name>
</gene>
<dbReference type="InterPro" id="IPR001387">
    <property type="entry name" value="Cro/C1-type_HTH"/>
</dbReference>
<dbReference type="EMBL" id="BSTX01000001">
    <property type="protein sequence ID" value="GLZ77520.1"/>
    <property type="molecule type" value="Genomic_DNA"/>
</dbReference>
<dbReference type="Pfam" id="PF19054">
    <property type="entry name" value="DUF5753"/>
    <property type="match status" value="1"/>
</dbReference>
<comment type="caution">
    <text evidence="2">The sequence shown here is derived from an EMBL/GenBank/DDBJ whole genome shotgun (WGS) entry which is preliminary data.</text>
</comment>
<protein>
    <submittedName>
        <fullName evidence="2">Transcriptional regulator</fullName>
    </submittedName>
</protein>
<dbReference type="Proteomes" id="UP001165079">
    <property type="component" value="Unassembled WGS sequence"/>
</dbReference>
<evidence type="ECO:0000313" key="3">
    <source>
        <dbReference type="Proteomes" id="UP001165079"/>
    </source>
</evidence>
<dbReference type="InterPro" id="IPR010982">
    <property type="entry name" value="Lambda_DNA-bd_dom_sf"/>
</dbReference>
<evidence type="ECO:0000313" key="2">
    <source>
        <dbReference type="EMBL" id="GLZ77520.1"/>
    </source>
</evidence>
<evidence type="ECO:0000259" key="1">
    <source>
        <dbReference type="Pfam" id="PF19054"/>
    </source>
</evidence>
<dbReference type="CDD" id="cd00093">
    <property type="entry name" value="HTH_XRE"/>
    <property type="match status" value="1"/>
</dbReference>